<keyword evidence="2" id="KW-1185">Reference proteome</keyword>
<evidence type="ECO:0000313" key="2">
    <source>
        <dbReference type="Proteomes" id="UP000091857"/>
    </source>
</evidence>
<accession>A0ACB7GAY0</accession>
<protein>
    <submittedName>
        <fullName evidence="1">Uncharacterized protein</fullName>
    </submittedName>
</protein>
<organism evidence="1 2">
    <name type="scientific">Manihot esculenta</name>
    <name type="common">Cassava</name>
    <name type="synonym">Jatropha manihot</name>
    <dbReference type="NCBI Taxonomy" id="3983"/>
    <lineage>
        <taxon>Eukaryota</taxon>
        <taxon>Viridiplantae</taxon>
        <taxon>Streptophyta</taxon>
        <taxon>Embryophyta</taxon>
        <taxon>Tracheophyta</taxon>
        <taxon>Spermatophyta</taxon>
        <taxon>Magnoliopsida</taxon>
        <taxon>eudicotyledons</taxon>
        <taxon>Gunneridae</taxon>
        <taxon>Pentapetalae</taxon>
        <taxon>rosids</taxon>
        <taxon>fabids</taxon>
        <taxon>Malpighiales</taxon>
        <taxon>Euphorbiaceae</taxon>
        <taxon>Crotonoideae</taxon>
        <taxon>Manihoteae</taxon>
        <taxon>Manihot</taxon>
    </lineage>
</organism>
<dbReference type="EMBL" id="CM004401">
    <property type="protein sequence ID" value="KAG8637230.1"/>
    <property type="molecule type" value="Genomic_DNA"/>
</dbReference>
<proteinExistence type="predicted"/>
<reference evidence="2" key="1">
    <citation type="journal article" date="2016" name="Nat. Biotechnol.">
        <title>Sequencing wild and cultivated cassava and related species reveals extensive interspecific hybridization and genetic diversity.</title>
        <authorList>
            <person name="Bredeson J.V."/>
            <person name="Lyons J.B."/>
            <person name="Prochnik S.E."/>
            <person name="Wu G.A."/>
            <person name="Ha C.M."/>
            <person name="Edsinger-Gonzales E."/>
            <person name="Grimwood J."/>
            <person name="Schmutz J."/>
            <person name="Rabbi I.Y."/>
            <person name="Egesi C."/>
            <person name="Nauluvula P."/>
            <person name="Lebot V."/>
            <person name="Ndunguru J."/>
            <person name="Mkamilo G."/>
            <person name="Bart R.S."/>
            <person name="Setter T.L."/>
            <person name="Gleadow R.M."/>
            <person name="Kulakow P."/>
            <person name="Ferguson M.E."/>
            <person name="Rounsley S."/>
            <person name="Rokhsar D.S."/>
        </authorList>
    </citation>
    <scope>NUCLEOTIDE SEQUENCE [LARGE SCALE GENOMIC DNA]</scope>
    <source>
        <strain evidence="2">cv. AM560-2</strain>
    </source>
</reference>
<evidence type="ECO:0000313" key="1">
    <source>
        <dbReference type="EMBL" id="KAG8637230.1"/>
    </source>
</evidence>
<dbReference type="Proteomes" id="UP000091857">
    <property type="component" value="Chromosome 15"/>
</dbReference>
<sequence length="75" mass="8884">MVQNSLTALSWINLVLTFFTMPQLDSQMFWRWVTLIFEVWTSNNQRIFDKRDDSVTSINTVNCSMKRAISHKILD</sequence>
<comment type="caution">
    <text evidence="1">The sequence shown here is derived from an EMBL/GenBank/DDBJ whole genome shotgun (WGS) entry which is preliminary data.</text>
</comment>
<name>A0ACB7GAY0_MANES</name>
<gene>
    <name evidence="1" type="ORF">MANES_15G097301v8</name>
</gene>